<feature type="region of interest" description="Disordered" evidence="1">
    <location>
        <begin position="220"/>
        <end position="266"/>
    </location>
</feature>
<dbReference type="InParanoid" id="A0A4R2P6W2"/>
<reference evidence="2 3" key="1">
    <citation type="submission" date="2019-03" db="EMBL/GenBank/DDBJ databases">
        <title>Genomic Encyclopedia of Type Strains, Phase IV (KMG-IV): sequencing the most valuable type-strain genomes for metagenomic binning, comparative biology and taxonomic classification.</title>
        <authorList>
            <person name="Goeker M."/>
        </authorList>
    </citation>
    <scope>NUCLEOTIDE SEQUENCE [LARGE SCALE GENOMIC DNA]</scope>
    <source>
        <strain evidence="2 3">DSM 2132</strain>
    </source>
</reference>
<dbReference type="AlphaFoldDB" id="A0A4R2P6W2"/>
<evidence type="ECO:0000313" key="2">
    <source>
        <dbReference type="EMBL" id="TCP29545.1"/>
    </source>
</evidence>
<feature type="compositionally biased region" description="Basic residues" evidence="1">
    <location>
        <begin position="252"/>
        <end position="262"/>
    </location>
</feature>
<name>A0A4R2P6W2_RHOSA</name>
<accession>A0A4R2P6W2</accession>
<dbReference type="EMBL" id="SLXO01000019">
    <property type="protein sequence ID" value="TCP29545.1"/>
    <property type="molecule type" value="Genomic_DNA"/>
</dbReference>
<keyword evidence="3" id="KW-1185">Reference proteome</keyword>
<evidence type="ECO:0000313" key="3">
    <source>
        <dbReference type="Proteomes" id="UP000295399"/>
    </source>
</evidence>
<dbReference type="Proteomes" id="UP000295399">
    <property type="component" value="Unassembled WGS sequence"/>
</dbReference>
<comment type="caution">
    <text evidence="2">The sequence shown here is derived from an EMBL/GenBank/DDBJ whole genome shotgun (WGS) entry which is preliminary data.</text>
</comment>
<proteinExistence type="predicted"/>
<gene>
    <name evidence="2" type="ORF">EV659_1196</name>
</gene>
<protein>
    <submittedName>
        <fullName evidence="2">Uncharacterized protein</fullName>
    </submittedName>
</protein>
<sequence length="388" mass="42446">MISDRADNGADNGGRAMRDGTADQVTADERRILAALTPTRSDQWITGRDLTGALVAGLLAGGLVEAQKRRGARWLSVASVGTARVRAASGVWVTRMDGIYRARTTARGRRIVAQTYVRPAQAPDLTAEQIRTLRRLKRARPAGQMAKAGRQAQAGQGDADWVAIARLAADGRVPLGLGDLARRGLVETRYPLPGGAGAWAVGAAVDVAHGQARVTEAGRRALAKASGPKRAKRALRADPSAPDRGTPETRRQQARAPRRRSGYRSLERRLKPQQLAAWAKILAAREDLARDVRARPASPECRQGAGCGNVPEHVVAERQDRLRAYLAWSDWLHHRWPGRWRWRRQVAAVVLDDLTITAARTRFGGRPEVIEREVAAVLDQAARVLRRR</sequence>
<feature type="region of interest" description="Disordered" evidence="1">
    <location>
        <begin position="1"/>
        <end position="22"/>
    </location>
</feature>
<organism evidence="2 3">
    <name type="scientific">Rhodothalassium salexigens DSM 2132</name>
    <dbReference type="NCBI Taxonomy" id="1188247"/>
    <lineage>
        <taxon>Bacteria</taxon>
        <taxon>Pseudomonadati</taxon>
        <taxon>Pseudomonadota</taxon>
        <taxon>Alphaproteobacteria</taxon>
        <taxon>Rhodothalassiales</taxon>
        <taxon>Rhodothalassiaceae</taxon>
        <taxon>Rhodothalassium</taxon>
    </lineage>
</organism>
<evidence type="ECO:0000256" key="1">
    <source>
        <dbReference type="SAM" id="MobiDB-lite"/>
    </source>
</evidence>